<proteinExistence type="inferred from homology"/>
<gene>
    <name evidence="10" type="ORF">KR093_005697</name>
</gene>
<keyword evidence="1" id="KW-0645">Protease</keyword>
<evidence type="ECO:0000256" key="6">
    <source>
        <dbReference type="ARBA" id="ARBA00023145"/>
    </source>
</evidence>
<name>A0AAD4K238_9MUSC</name>
<dbReference type="SMART" id="SM00020">
    <property type="entry name" value="Tryp_SPc"/>
    <property type="match status" value="1"/>
</dbReference>
<protein>
    <recommendedName>
        <fullName evidence="9">Peptidase S1 domain-containing protein</fullName>
    </recommendedName>
</protein>
<dbReference type="AlphaFoldDB" id="A0AAD4K238"/>
<evidence type="ECO:0000259" key="9">
    <source>
        <dbReference type="PROSITE" id="PS50240"/>
    </source>
</evidence>
<dbReference type="GO" id="GO:0004252">
    <property type="term" value="F:serine-type endopeptidase activity"/>
    <property type="evidence" value="ECO:0007669"/>
    <property type="project" value="InterPro"/>
</dbReference>
<dbReference type="InterPro" id="IPR033116">
    <property type="entry name" value="TRYPSIN_SER"/>
</dbReference>
<evidence type="ECO:0000256" key="3">
    <source>
        <dbReference type="ARBA" id="ARBA00022801"/>
    </source>
</evidence>
<comment type="caution">
    <text evidence="10">The sequence shown here is derived from an EMBL/GenBank/DDBJ whole genome shotgun (WGS) entry which is preliminary data.</text>
</comment>
<accession>A0AAD4K238</accession>
<dbReference type="FunFam" id="2.40.10.10:FF:000078">
    <property type="entry name" value="Serine protease H137"/>
    <property type="match status" value="1"/>
</dbReference>
<evidence type="ECO:0000256" key="1">
    <source>
        <dbReference type="ARBA" id="ARBA00022670"/>
    </source>
</evidence>
<keyword evidence="6" id="KW-0865">Zymogen</keyword>
<dbReference type="PROSITE" id="PS00135">
    <property type="entry name" value="TRYPSIN_SER"/>
    <property type="match status" value="1"/>
</dbReference>
<dbReference type="InterPro" id="IPR009003">
    <property type="entry name" value="Peptidase_S1_PA"/>
</dbReference>
<evidence type="ECO:0000256" key="7">
    <source>
        <dbReference type="ARBA" id="ARBA00023157"/>
    </source>
</evidence>
<dbReference type="GO" id="GO:0046872">
    <property type="term" value="F:metal ion binding"/>
    <property type="evidence" value="ECO:0007669"/>
    <property type="project" value="UniProtKB-KW"/>
</dbReference>
<feature type="non-terminal residue" evidence="10">
    <location>
        <position position="136"/>
    </location>
</feature>
<dbReference type="EMBL" id="JAJJHW010002585">
    <property type="protein sequence ID" value="KAH8370964.1"/>
    <property type="molecule type" value="Genomic_DNA"/>
</dbReference>
<dbReference type="CDD" id="cd00190">
    <property type="entry name" value="Tryp_SPc"/>
    <property type="match status" value="1"/>
</dbReference>
<comment type="similarity">
    <text evidence="8">Belongs to the peptidase S1 family. CLIP subfamily.</text>
</comment>
<evidence type="ECO:0000256" key="5">
    <source>
        <dbReference type="ARBA" id="ARBA00022837"/>
    </source>
</evidence>
<keyword evidence="3" id="KW-0378">Hydrolase</keyword>
<feature type="domain" description="Peptidase S1" evidence="9">
    <location>
        <begin position="1"/>
        <end position="135"/>
    </location>
</feature>
<sequence>FADHIKPICLPASEMLRNNVDNVERFHVTGWGKTETTNFSDVPMEVIVMTTNRSTCQQSYKRSIDVTQLCAGDVGKDSCNGDSGGPLAYIAHFNDRQRFVQYGVVSFGSHICGDGHPGVYTNVASYIRWIAYKIAT</sequence>
<dbReference type="GO" id="GO:0006508">
    <property type="term" value="P:proteolysis"/>
    <property type="evidence" value="ECO:0007669"/>
    <property type="project" value="UniProtKB-KW"/>
</dbReference>
<dbReference type="SUPFAM" id="SSF50494">
    <property type="entry name" value="Trypsin-like serine proteases"/>
    <property type="match status" value="1"/>
</dbReference>
<keyword evidence="11" id="KW-1185">Reference proteome</keyword>
<evidence type="ECO:0000313" key="11">
    <source>
        <dbReference type="Proteomes" id="UP001200034"/>
    </source>
</evidence>
<dbReference type="Pfam" id="PF00089">
    <property type="entry name" value="Trypsin"/>
    <property type="match status" value="1"/>
</dbReference>
<feature type="non-terminal residue" evidence="10">
    <location>
        <position position="1"/>
    </location>
</feature>
<evidence type="ECO:0000256" key="8">
    <source>
        <dbReference type="ARBA" id="ARBA00024195"/>
    </source>
</evidence>
<organism evidence="10 11">
    <name type="scientific">Drosophila rubida</name>
    <dbReference type="NCBI Taxonomy" id="30044"/>
    <lineage>
        <taxon>Eukaryota</taxon>
        <taxon>Metazoa</taxon>
        <taxon>Ecdysozoa</taxon>
        <taxon>Arthropoda</taxon>
        <taxon>Hexapoda</taxon>
        <taxon>Insecta</taxon>
        <taxon>Pterygota</taxon>
        <taxon>Neoptera</taxon>
        <taxon>Endopterygota</taxon>
        <taxon>Diptera</taxon>
        <taxon>Brachycera</taxon>
        <taxon>Muscomorpha</taxon>
        <taxon>Ephydroidea</taxon>
        <taxon>Drosophilidae</taxon>
        <taxon>Drosophila</taxon>
    </lineage>
</organism>
<keyword evidence="2" id="KW-0479">Metal-binding</keyword>
<dbReference type="Gene3D" id="2.40.10.10">
    <property type="entry name" value="Trypsin-like serine proteases"/>
    <property type="match status" value="2"/>
</dbReference>
<dbReference type="PROSITE" id="PS50240">
    <property type="entry name" value="TRYPSIN_DOM"/>
    <property type="match status" value="1"/>
</dbReference>
<evidence type="ECO:0000313" key="10">
    <source>
        <dbReference type="EMBL" id="KAH8370964.1"/>
    </source>
</evidence>
<keyword evidence="5" id="KW-0106">Calcium</keyword>
<evidence type="ECO:0000256" key="2">
    <source>
        <dbReference type="ARBA" id="ARBA00022723"/>
    </source>
</evidence>
<reference evidence="10" key="1">
    <citation type="journal article" date="2021" name="Mol. Ecol. Resour.">
        <title>Phylogenomic analyses of the genus Drosophila reveals genomic signals of climate adaptation.</title>
        <authorList>
            <person name="Li F."/>
            <person name="Rane R.V."/>
            <person name="Luria V."/>
            <person name="Xiong Z."/>
            <person name="Chen J."/>
            <person name="Li Z."/>
            <person name="Catullo R.A."/>
            <person name="Griffin P.C."/>
            <person name="Schiffer M."/>
            <person name="Pearce S."/>
            <person name="Lee S.F."/>
            <person name="McElroy K."/>
            <person name="Stocker A."/>
            <person name="Shirriffs J."/>
            <person name="Cockerell F."/>
            <person name="Coppin C."/>
            <person name="Sgro C.M."/>
            <person name="Karger A."/>
            <person name="Cain J.W."/>
            <person name="Weber J.A."/>
            <person name="Santpere G."/>
            <person name="Kirschner M.W."/>
            <person name="Hoffmann A.A."/>
            <person name="Oakeshott J.G."/>
            <person name="Zhang G."/>
        </authorList>
    </citation>
    <scope>NUCLEOTIDE SEQUENCE</scope>
    <source>
        <strain evidence="10">BGI-SZ-2011g</strain>
    </source>
</reference>
<keyword evidence="7" id="KW-1015">Disulfide bond</keyword>
<dbReference type="PANTHER" id="PTHR24256">
    <property type="entry name" value="TRYPTASE-RELATED"/>
    <property type="match status" value="1"/>
</dbReference>
<dbReference type="InterPro" id="IPR001254">
    <property type="entry name" value="Trypsin_dom"/>
</dbReference>
<dbReference type="InterPro" id="IPR043504">
    <property type="entry name" value="Peptidase_S1_PA_chymotrypsin"/>
</dbReference>
<evidence type="ECO:0000256" key="4">
    <source>
        <dbReference type="ARBA" id="ARBA00022825"/>
    </source>
</evidence>
<dbReference type="Proteomes" id="UP001200034">
    <property type="component" value="Unassembled WGS sequence"/>
</dbReference>
<keyword evidence="4" id="KW-0720">Serine protease</keyword>
<dbReference type="InterPro" id="IPR051487">
    <property type="entry name" value="Ser/Thr_Proteases_Immune/Dev"/>
</dbReference>